<dbReference type="Proteomes" id="UP001212411">
    <property type="component" value="Chromosome 1"/>
</dbReference>
<gene>
    <name evidence="2" type="primary">mug147</name>
    <name evidence="2" type="ORF">SOMG_00438</name>
</gene>
<feature type="compositionally biased region" description="Low complexity" evidence="1">
    <location>
        <begin position="460"/>
        <end position="478"/>
    </location>
</feature>
<protein>
    <submittedName>
        <fullName evidence="2">Schizosaccharomyces specific protein Mug147</fullName>
    </submittedName>
</protein>
<dbReference type="RefSeq" id="XP_056035791.1">
    <property type="nucleotide sequence ID" value="XM_056179232.1"/>
</dbReference>
<evidence type="ECO:0000256" key="1">
    <source>
        <dbReference type="SAM" id="MobiDB-lite"/>
    </source>
</evidence>
<keyword evidence="3" id="KW-1185">Reference proteome</keyword>
<sequence>MLSTTPIITPTEDDSTEQDLISNIPGAYTEFTQQHKPKSLATAANFQTLPKLHHETPFQSHTALPPPGNDYDYDYDIDDDDFDRSSSYSHLTDEYHGDRDPRDYYGDLAMYASLHHHGDMQDIPRFHDKPSASRKGNQAKSPITAYPHADPHDSNLNYEMGDSQTLPMTESFADLLDPHAHSSDHSHEDAFGNSHTDRGFTYPPNMPAFNFSTINHSSSGFNSSSSNVQMNFVNGEPVFPRATSSTYNPEADAVSNLSSKSFVNQEYVMGGNQHKGNQAQPQYDAVYGPQVNPKSISDQLLDVFPKPFRQTEASSSSPSTSDTMEGQHEQAEDPTQPASRNTQSNSYPQRRGFRLSHETDILYNDASVRPVHTSVDSGPRRFSSTKRTQQSEPKRSSDAAPIEAAHRSFILNNDDVDPTPSIDSTSQESQDPTVNTQSSSPSYCHNGRRVHNNTLTPYPSVSDTTSMDVSSITSYDLR</sequence>
<reference evidence="2 3" key="1">
    <citation type="journal article" date="2023" name="G3 (Bethesda)">
        <title>A high-quality reference genome for the fission yeast Schizosaccharomyces osmophilus.</title>
        <authorList>
            <person name="Jia G.S."/>
            <person name="Zhang W.C."/>
            <person name="Liang Y."/>
            <person name="Liu X.H."/>
            <person name="Rhind N."/>
            <person name="Pidoux A."/>
            <person name="Brysch-Herzberg M."/>
            <person name="Du L.L."/>
        </authorList>
    </citation>
    <scope>NUCLEOTIDE SEQUENCE [LARGE SCALE GENOMIC DNA]</scope>
    <source>
        <strain evidence="2 3">CBS 15793</strain>
    </source>
</reference>
<dbReference type="AlphaFoldDB" id="A0AAE9W8Z5"/>
<feature type="region of interest" description="Disordered" evidence="1">
    <location>
        <begin position="309"/>
        <end position="478"/>
    </location>
</feature>
<evidence type="ECO:0000313" key="2">
    <source>
        <dbReference type="EMBL" id="WBW71548.1"/>
    </source>
</evidence>
<proteinExistence type="predicted"/>
<name>A0AAE9W8Z5_9SCHI</name>
<feature type="compositionally biased region" description="Basic and acidic residues" evidence="1">
    <location>
        <begin position="120"/>
        <end position="131"/>
    </location>
</feature>
<feature type="compositionally biased region" description="Polar residues" evidence="1">
    <location>
        <begin position="421"/>
        <end position="443"/>
    </location>
</feature>
<dbReference type="KEGG" id="som:SOMG_00438"/>
<feature type="region of interest" description="Disordered" evidence="1">
    <location>
        <begin position="120"/>
        <end position="153"/>
    </location>
</feature>
<accession>A0AAE9W8Z5</accession>
<dbReference type="EMBL" id="CP115611">
    <property type="protein sequence ID" value="WBW71548.1"/>
    <property type="molecule type" value="Genomic_DNA"/>
</dbReference>
<organism evidence="2 3">
    <name type="scientific">Schizosaccharomyces osmophilus</name>
    <dbReference type="NCBI Taxonomy" id="2545709"/>
    <lineage>
        <taxon>Eukaryota</taxon>
        <taxon>Fungi</taxon>
        <taxon>Dikarya</taxon>
        <taxon>Ascomycota</taxon>
        <taxon>Taphrinomycotina</taxon>
        <taxon>Schizosaccharomycetes</taxon>
        <taxon>Schizosaccharomycetales</taxon>
        <taxon>Schizosaccharomycetaceae</taxon>
        <taxon>Schizosaccharomyces</taxon>
    </lineage>
</organism>
<evidence type="ECO:0000313" key="3">
    <source>
        <dbReference type="Proteomes" id="UP001212411"/>
    </source>
</evidence>
<feature type="region of interest" description="Disordered" evidence="1">
    <location>
        <begin position="271"/>
        <end position="291"/>
    </location>
</feature>
<feature type="compositionally biased region" description="Polar residues" evidence="1">
    <location>
        <begin position="336"/>
        <end position="348"/>
    </location>
</feature>
<dbReference type="GeneID" id="80873921"/>